<dbReference type="NCBIfam" id="TIGR00996">
    <property type="entry name" value="Mtu_fam_mce"/>
    <property type="match status" value="1"/>
</dbReference>
<evidence type="ECO:0000313" key="3">
    <source>
        <dbReference type="EMBL" id="QSR28416.1"/>
    </source>
</evidence>
<proteinExistence type="predicted"/>
<protein>
    <submittedName>
        <fullName evidence="3">ABC transporter substrate-binding protein</fullName>
    </submittedName>
</protein>
<organism evidence="3 4">
    <name type="scientific">Nocardioides aromaticivorans</name>
    <dbReference type="NCBI Taxonomy" id="200618"/>
    <lineage>
        <taxon>Bacteria</taxon>
        <taxon>Bacillati</taxon>
        <taxon>Actinomycetota</taxon>
        <taxon>Actinomycetes</taxon>
        <taxon>Propionibacteriales</taxon>
        <taxon>Nocardioidaceae</taxon>
        <taxon>Nocardioides</taxon>
    </lineage>
</organism>
<evidence type="ECO:0000313" key="4">
    <source>
        <dbReference type="Proteomes" id="UP000662818"/>
    </source>
</evidence>
<dbReference type="Proteomes" id="UP000662818">
    <property type="component" value="Chromosome"/>
</dbReference>
<accession>A0ABX7PQY8</accession>
<gene>
    <name evidence="3" type="ORF">CFH99_22585</name>
</gene>
<dbReference type="InterPro" id="IPR024516">
    <property type="entry name" value="Mce_C"/>
</dbReference>
<dbReference type="EMBL" id="CP022295">
    <property type="protein sequence ID" value="QSR28416.1"/>
    <property type="molecule type" value="Genomic_DNA"/>
</dbReference>
<dbReference type="Pfam" id="PF11887">
    <property type="entry name" value="Mce4_CUP1"/>
    <property type="match status" value="1"/>
</dbReference>
<sequence length="321" mass="34046">MRSFRDRDPIRVGVAGLLLICLSLVAGVRAGDLPFVGGDTYYAEFSDLGGLKLGDPVLVTGVRVGKVTGIELVDARVRVGFDVDGAAELGSETRAVIKVRTLLGAMFLALEPAGRGELDEGDVIPLSRTTAPYDVIDAFSGLSDRAGAIDTNQLAASLTTLADLTRNTPEEFRAALRGVSGLARTVAGRDAELERLLQDLARVSRALASRDDDIVALMDDADVLFRALVDRRKAIHELLVATADMSRVLTGLIADSRADLAPALKHLDSVLAVLRKNEDNVEASLMAFAPFARLFANVAGNGPWLDGYIFNLPPLPAGKAG</sequence>
<evidence type="ECO:0000259" key="2">
    <source>
        <dbReference type="Pfam" id="PF11887"/>
    </source>
</evidence>
<dbReference type="PANTHER" id="PTHR33371">
    <property type="entry name" value="INTERMEMBRANE PHOSPHOLIPID TRANSPORT SYSTEM BINDING PROTEIN MLAD-RELATED"/>
    <property type="match status" value="1"/>
</dbReference>
<dbReference type="Pfam" id="PF02470">
    <property type="entry name" value="MlaD"/>
    <property type="match status" value="1"/>
</dbReference>
<feature type="domain" description="Mce/MlaD" evidence="1">
    <location>
        <begin position="38"/>
        <end position="112"/>
    </location>
</feature>
<dbReference type="InterPro" id="IPR005693">
    <property type="entry name" value="Mce"/>
</dbReference>
<evidence type="ECO:0000259" key="1">
    <source>
        <dbReference type="Pfam" id="PF02470"/>
    </source>
</evidence>
<name>A0ABX7PQY8_9ACTN</name>
<dbReference type="PRINTS" id="PR01782">
    <property type="entry name" value="MCEVIRFACTOR"/>
</dbReference>
<dbReference type="InterPro" id="IPR003399">
    <property type="entry name" value="Mce/MlaD"/>
</dbReference>
<dbReference type="InterPro" id="IPR052336">
    <property type="entry name" value="MlaD_Phospholipid_Transporter"/>
</dbReference>
<dbReference type="PANTHER" id="PTHR33371:SF18">
    <property type="entry name" value="MCE-FAMILY PROTEIN MCE3C"/>
    <property type="match status" value="1"/>
</dbReference>
<feature type="domain" description="Mammalian cell entry C-terminal" evidence="2">
    <location>
        <begin position="117"/>
        <end position="301"/>
    </location>
</feature>
<reference evidence="3 4" key="1">
    <citation type="submission" date="2017-06" db="EMBL/GenBank/DDBJ databases">
        <title>Complete Genome Sequence of the Soil Carbazole-Degrading Bacterium Nocardioides aromaticivorans IC177.</title>
        <authorList>
            <person name="Vejarano F."/>
            <person name="Suzuki-Minakuchi C."/>
            <person name="Ohtsubo Y."/>
            <person name="Tsuda M."/>
            <person name="Okada K."/>
            <person name="Nojiri H."/>
        </authorList>
    </citation>
    <scope>NUCLEOTIDE SEQUENCE [LARGE SCALE GENOMIC DNA]</scope>
    <source>
        <strain evidence="3 4">IC177</strain>
    </source>
</reference>
<keyword evidence="4" id="KW-1185">Reference proteome</keyword>